<evidence type="ECO:0000313" key="2">
    <source>
        <dbReference type="EMBL" id="DAD74202.1"/>
    </source>
</evidence>
<feature type="transmembrane region" description="Helical" evidence="1">
    <location>
        <begin position="44"/>
        <end position="63"/>
    </location>
</feature>
<organism evidence="2">
    <name type="scientific">Herelleviridae sp. ct7M529</name>
    <dbReference type="NCBI Taxonomy" id="2826787"/>
    <lineage>
        <taxon>Viruses</taxon>
        <taxon>Duplodnaviria</taxon>
        <taxon>Heunggongvirae</taxon>
        <taxon>Uroviricota</taxon>
        <taxon>Caudoviricetes</taxon>
        <taxon>Herelleviridae</taxon>
    </lineage>
</organism>
<accession>A0A8S5LWB5</accession>
<feature type="transmembrane region" description="Helical" evidence="1">
    <location>
        <begin position="14"/>
        <end position="38"/>
    </location>
</feature>
<reference evidence="2" key="1">
    <citation type="journal article" date="2021" name="Proc. Natl. Acad. Sci. U.S.A.">
        <title>A Catalog of Tens of Thousands of Viruses from Human Metagenomes Reveals Hidden Associations with Chronic Diseases.</title>
        <authorList>
            <person name="Tisza M.J."/>
            <person name="Buck C.B."/>
        </authorList>
    </citation>
    <scope>NUCLEOTIDE SEQUENCE</scope>
    <source>
        <strain evidence="2">Ct7M529</strain>
    </source>
</reference>
<dbReference type="EMBL" id="BK014754">
    <property type="protein sequence ID" value="DAD74202.1"/>
    <property type="molecule type" value="Genomic_DNA"/>
</dbReference>
<evidence type="ECO:0000256" key="1">
    <source>
        <dbReference type="SAM" id="Phobius"/>
    </source>
</evidence>
<protein>
    <submittedName>
        <fullName evidence="2">Uncharacterized protein</fullName>
    </submittedName>
</protein>
<keyword evidence="1" id="KW-0812">Transmembrane</keyword>
<sequence length="124" mass="14211">MTPSTKKYRKMRNICGFFSTLCTIGPIIYFIVIAMMAATPVQKVSIGFIASLSIVMAIVNLCLKVHPRSVFWLILLGAYWILGNIFELLVVLFITCFLDEILFTPMYKYARNKYSINKEIDKRG</sequence>
<feature type="transmembrane region" description="Helical" evidence="1">
    <location>
        <begin position="70"/>
        <end position="94"/>
    </location>
</feature>
<proteinExistence type="predicted"/>
<keyword evidence="1" id="KW-0472">Membrane</keyword>
<name>A0A8S5LWB5_9CAUD</name>
<keyword evidence="1" id="KW-1133">Transmembrane helix</keyword>